<dbReference type="Gene3D" id="3.30.70.1060">
    <property type="entry name" value="Dimeric alpha+beta barrel"/>
    <property type="match status" value="1"/>
</dbReference>
<gene>
    <name evidence="2" type="ORF">NIIDMKKI_70100</name>
</gene>
<name>A0A7G1INA5_MYCKA</name>
<dbReference type="EMBL" id="AP023343">
    <property type="protein sequence ID" value="BCI91804.1"/>
    <property type="molecule type" value="Genomic_DNA"/>
</dbReference>
<organism evidence="2 3">
    <name type="scientific">Mycobacterium kansasii</name>
    <dbReference type="NCBI Taxonomy" id="1768"/>
    <lineage>
        <taxon>Bacteria</taxon>
        <taxon>Bacillati</taxon>
        <taxon>Actinomycetota</taxon>
        <taxon>Actinomycetes</taxon>
        <taxon>Mycobacteriales</taxon>
        <taxon>Mycobacteriaceae</taxon>
        <taxon>Mycobacterium</taxon>
    </lineage>
</organism>
<dbReference type="InterPro" id="IPR011008">
    <property type="entry name" value="Dimeric_a/b-barrel"/>
</dbReference>
<protein>
    <recommendedName>
        <fullName evidence="1">Muconolactone isomerase domain-containing protein</fullName>
    </recommendedName>
</protein>
<evidence type="ECO:0000259" key="1">
    <source>
        <dbReference type="Pfam" id="PF02426"/>
    </source>
</evidence>
<dbReference type="AlphaFoldDB" id="A0A7G1INA5"/>
<feature type="domain" description="Muconolactone isomerase" evidence="1">
    <location>
        <begin position="1"/>
        <end position="36"/>
    </location>
</feature>
<dbReference type="Proteomes" id="UP000516380">
    <property type="component" value="Chromosome"/>
</dbReference>
<proteinExistence type="predicted"/>
<accession>A0A7G1INA5</accession>
<sequence>MEFLVTMTTRVPDGTSLDEVNDVRAREAAHARELAAREACFGCGAHRFGRANGAR</sequence>
<dbReference type="InterPro" id="IPR026029">
    <property type="entry name" value="MLI_dom"/>
</dbReference>
<keyword evidence="3" id="KW-1185">Reference proteome</keyword>
<dbReference type="Pfam" id="PF02426">
    <property type="entry name" value="MIase"/>
    <property type="match status" value="1"/>
</dbReference>
<evidence type="ECO:0000313" key="3">
    <source>
        <dbReference type="Proteomes" id="UP000516380"/>
    </source>
</evidence>
<dbReference type="SUPFAM" id="SSF54909">
    <property type="entry name" value="Dimeric alpha+beta barrel"/>
    <property type="match status" value="1"/>
</dbReference>
<evidence type="ECO:0000313" key="2">
    <source>
        <dbReference type="EMBL" id="BCI91804.1"/>
    </source>
</evidence>
<reference evidence="2 3" key="1">
    <citation type="submission" date="2020-07" db="EMBL/GenBank/DDBJ databases">
        <title>Mycobacterium kansasii (former subtype) with zoonotic potential isolated from diseased indoor pet cat, Japan.</title>
        <authorList>
            <person name="Fukano H."/>
            <person name="Terazono T."/>
            <person name="Hoshino Y."/>
        </authorList>
    </citation>
    <scope>NUCLEOTIDE SEQUENCE [LARGE SCALE GENOMIC DNA]</scope>
    <source>
        <strain evidence="2 3">Kuro-I</strain>
    </source>
</reference>